<dbReference type="InterPro" id="IPR055140">
    <property type="entry name" value="Thiolase_C_2"/>
</dbReference>
<dbReference type="PANTHER" id="PTHR42870">
    <property type="entry name" value="ACETYL-COA C-ACETYLTRANSFERASE"/>
    <property type="match status" value="1"/>
</dbReference>
<dbReference type="KEGG" id="ccac:CcaHIS019_0605440"/>
<dbReference type="CDD" id="cd00829">
    <property type="entry name" value="SCP-x_thiolase"/>
    <property type="match status" value="1"/>
</dbReference>
<proteinExistence type="predicted"/>
<accession>A0AA48L8X7</accession>
<dbReference type="Gene3D" id="3.40.47.10">
    <property type="match status" value="1"/>
</dbReference>
<evidence type="ECO:0000313" key="3">
    <source>
        <dbReference type="Proteomes" id="UP001233271"/>
    </source>
</evidence>
<dbReference type="Pfam" id="PF22691">
    <property type="entry name" value="Thiolase_C_1"/>
    <property type="match status" value="1"/>
</dbReference>
<dbReference type="EMBL" id="AP028217">
    <property type="protein sequence ID" value="BEI94085.1"/>
    <property type="molecule type" value="Genomic_DNA"/>
</dbReference>
<evidence type="ECO:0000259" key="1">
    <source>
        <dbReference type="Pfam" id="PF22691"/>
    </source>
</evidence>
<organism evidence="2 3">
    <name type="scientific">Cutaneotrichosporon cavernicola</name>
    <dbReference type="NCBI Taxonomy" id="279322"/>
    <lineage>
        <taxon>Eukaryota</taxon>
        <taxon>Fungi</taxon>
        <taxon>Dikarya</taxon>
        <taxon>Basidiomycota</taxon>
        <taxon>Agaricomycotina</taxon>
        <taxon>Tremellomycetes</taxon>
        <taxon>Trichosporonales</taxon>
        <taxon>Trichosporonaceae</taxon>
        <taxon>Cutaneotrichosporon</taxon>
    </lineage>
</organism>
<dbReference type="InterPro" id="IPR016039">
    <property type="entry name" value="Thiolase-like"/>
</dbReference>
<dbReference type="SUPFAM" id="SSF53901">
    <property type="entry name" value="Thiolase-like"/>
    <property type="match status" value="2"/>
</dbReference>
<dbReference type="Proteomes" id="UP001233271">
    <property type="component" value="Chromosome 6"/>
</dbReference>
<keyword evidence="3" id="KW-1185">Reference proteome</keyword>
<reference evidence="2" key="1">
    <citation type="journal article" date="2023" name="BMC Genomics">
        <title>Chromosome-level genome assemblies of Cutaneotrichosporon spp. (Trichosporonales, Basidiomycota) reveal imbalanced evolution between nucleotide sequences and chromosome synteny.</title>
        <authorList>
            <person name="Kobayashi Y."/>
            <person name="Kayamori A."/>
            <person name="Aoki K."/>
            <person name="Shiwa Y."/>
            <person name="Matsutani M."/>
            <person name="Fujita N."/>
            <person name="Sugita T."/>
            <person name="Iwasaki W."/>
            <person name="Tanaka N."/>
            <person name="Takashima M."/>
        </authorList>
    </citation>
    <scope>NUCLEOTIDE SEQUENCE</scope>
    <source>
        <strain evidence="2">HIS019</strain>
    </source>
</reference>
<evidence type="ECO:0000313" key="2">
    <source>
        <dbReference type="EMBL" id="BEI94085.1"/>
    </source>
</evidence>
<sequence>MAPGPLSTPWTDRIFPMAGTLAQLWEIEEQNAYSEPETGPYAAQIFGAAGKEYCERYGARPEHIAAIAAKNHTHSARNPYAQFRVPLSTAKVLKSRRVSRDVTLPMCSPTSDGGSAAVVASETFVRKHGLEDRAVEIAAVAVASDSSILYNARSRIELAGADMTRRAGRAAFAAAGMSPADIQVMELHDCFASNELITYDALGLCEPGTAHEIVEAGDNTYGGRWVINPSGGLESKGHPLGATGLGMIFSAVLQVRGEAGRLQAPGVRNALTHNLGLRGACVVSILRRPSFWKPGSTATTRFGYNVADEVRQISAVELAKVRSQLHYSDFIVPPLAGSGWAGTRLGTDALALRARL</sequence>
<dbReference type="RefSeq" id="XP_060459350.1">
    <property type="nucleotide sequence ID" value="XM_060603014.1"/>
</dbReference>
<gene>
    <name evidence="2" type="ORF">CcaverHIS019_0605440</name>
</gene>
<feature type="domain" description="Thiolase C-terminal" evidence="1">
    <location>
        <begin position="157"/>
        <end position="279"/>
    </location>
</feature>
<dbReference type="AlphaFoldDB" id="A0AA48L8X7"/>
<protein>
    <recommendedName>
        <fullName evidence="1">Thiolase C-terminal domain-containing protein</fullName>
    </recommendedName>
</protein>
<dbReference type="GeneID" id="85497955"/>
<name>A0AA48L8X7_9TREE</name>
<dbReference type="GO" id="GO:0016746">
    <property type="term" value="F:acyltransferase activity"/>
    <property type="evidence" value="ECO:0007669"/>
    <property type="project" value="InterPro"/>
</dbReference>
<dbReference type="PANTHER" id="PTHR42870:SF1">
    <property type="entry name" value="NON-SPECIFIC LIPID-TRANSFER PROTEIN-LIKE 2"/>
    <property type="match status" value="1"/>
</dbReference>